<reference evidence="2 3" key="1">
    <citation type="submission" date="2019-03" db="EMBL/GenBank/DDBJ databases">
        <title>Paraburkholderia sp. 4M-K11, isolated from subtropical forest soil.</title>
        <authorList>
            <person name="Gao Z.-H."/>
            <person name="Qiu L.-H."/>
        </authorList>
    </citation>
    <scope>NUCLEOTIDE SEQUENCE [LARGE SCALE GENOMIC DNA]</scope>
    <source>
        <strain evidence="2 3">4M-K11</strain>
    </source>
</reference>
<sequence length="61" mass="6549">MARGELAWRPTGRQSPANSASMTMPAAVSQLLHDRHPDLPARSGPARPGCPASPNPEWPHK</sequence>
<proteinExistence type="predicted"/>
<dbReference type="Proteomes" id="UP000295722">
    <property type="component" value="Unassembled WGS sequence"/>
</dbReference>
<evidence type="ECO:0000256" key="1">
    <source>
        <dbReference type="SAM" id="MobiDB-lite"/>
    </source>
</evidence>
<organism evidence="2 3">
    <name type="scientific">Paraburkholderia silviterrae</name>
    <dbReference type="NCBI Taxonomy" id="2528715"/>
    <lineage>
        <taxon>Bacteria</taxon>
        <taxon>Pseudomonadati</taxon>
        <taxon>Pseudomonadota</taxon>
        <taxon>Betaproteobacteria</taxon>
        <taxon>Burkholderiales</taxon>
        <taxon>Burkholderiaceae</taxon>
        <taxon>Paraburkholderia</taxon>
    </lineage>
</organism>
<evidence type="ECO:0000313" key="2">
    <source>
        <dbReference type="EMBL" id="TDG23421.1"/>
    </source>
</evidence>
<feature type="compositionally biased region" description="Polar residues" evidence="1">
    <location>
        <begin position="12"/>
        <end position="22"/>
    </location>
</feature>
<evidence type="ECO:0000313" key="3">
    <source>
        <dbReference type="Proteomes" id="UP000295722"/>
    </source>
</evidence>
<dbReference type="AlphaFoldDB" id="A0A4R5MAL3"/>
<comment type="caution">
    <text evidence="2">The sequence shown here is derived from an EMBL/GenBank/DDBJ whole genome shotgun (WGS) entry which is preliminary data.</text>
</comment>
<protein>
    <submittedName>
        <fullName evidence="2">Uncharacterized protein</fullName>
    </submittedName>
</protein>
<gene>
    <name evidence="2" type="ORF">EYW47_14410</name>
</gene>
<name>A0A4R5MAL3_9BURK</name>
<feature type="compositionally biased region" description="Pro residues" evidence="1">
    <location>
        <begin position="51"/>
        <end position="61"/>
    </location>
</feature>
<dbReference type="EMBL" id="SMRP01000006">
    <property type="protein sequence ID" value="TDG23421.1"/>
    <property type="molecule type" value="Genomic_DNA"/>
</dbReference>
<accession>A0A4R5MAL3</accession>
<keyword evidence="3" id="KW-1185">Reference proteome</keyword>
<feature type="region of interest" description="Disordered" evidence="1">
    <location>
        <begin position="1"/>
        <end position="61"/>
    </location>
</feature>